<evidence type="ECO:0000313" key="1">
    <source>
        <dbReference type="EMBL" id="KAF9736993.1"/>
    </source>
</evidence>
<proteinExistence type="predicted"/>
<organism evidence="1 2">
    <name type="scientific">Paraphaeosphaeria minitans</name>
    <dbReference type="NCBI Taxonomy" id="565426"/>
    <lineage>
        <taxon>Eukaryota</taxon>
        <taxon>Fungi</taxon>
        <taxon>Dikarya</taxon>
        <taxon>Ascomycota</taxon>
        <taxon>Pezizomycotina</taxon>
        <taxon>Dothideomycetes</taxon>
        <taxon>Pleosporomycetidae</taxon>
        <taxon>Pleosporales</taxon>
        <taxon>Massarineae</taxon>
        <taxon>Didymosphaeriaceae</taxon>
        <taxon>Paraphaeosphaeria</taxon>
    </lineage>
</organism>
<keyword evidence="2" id="KW-1185">Reference proteome</keyword>
<comment type="caution">
    <text evidence="1">The sequence shown here is derived from an EMBL/GenBank/DDBJ whole genome shotgun (WGS) entry which is preliminary data.</text>
</comment>
<protein>
    <submittedName>
        <fullName evidence="1">Uncharacterized protein</fullName>
    </submittedName>
</protein>
<gene>
    <name evidence="1" type="ORF">PMIN01_04772</name>
</gene>
<dbReference type="EMBL" id="WJXW01000004">
    <property type="protein sequence ID" value="KAF9736993.1"/>
    <property type="molecule type" value="Genomic_DNA"/>
</dbReference>
<reference evidence="1" key="1">
    <citation type="journal article" date="2020" name="Mol. Plant Microbe Interact.">
        <title>Genome Sequence of the Biocontrol Agent Coniothyrium minitans strain Conio (IMI 134523).</title>
        <authorList>
            <person name="Patel D."/>
            <person name="Shittu T.A."/>
            <person name="Baroncelli R."/>
            <person name="Muthumeenakshi S."/>
            <person name="Osborne T.H."/>
            <person name="Janganan T.K."/>
            <person name="Sreenivasaprasad S."/>
        </authorList>
    </citation>
    <scope>NUCLEOTIDE SEQUENCE</scope>
    <source>
        <strain evidence="1">Conio</strain>
    </source>
</reference>
<sequence length="27" mass="3300">MSHEERTDYIQTTTETASRRLDFRFAH</sequence>
<accession>A0A9P6GKY2</accession>
<dbReference type="AlphaFoldDB" id="A0A9P6GKY2"/>
<name>A0A9P6GKY2_9PLEO</name>
<evidence type="ECO:0000313" key="2">
    <source>
        <dbReference type="Proteomes" id="UP000756921"/>
    </source>
</evidence>
<dbReference type="Proteomes" id="UP000756921">
    <property type="component" value="Unassembled WGS sequence"/>
</dbReference>